<gene>
    <name evidence="2" type="ORF">JJ833_02350</name>
</gene>
<keyword evidence="1" id="KW-0732">Signal</keyword>
<sequence length="753" mass="88416">MKQLLLTPFLLGFISPVFADSWKDIEDLTKLIESKGTKIIERNNCKENNLGHYSSKGESDGVLTICLNNISEDDPSEYWEVLAHEAAHAMQTCNNNTLWQSKYHPRMLRALKAEAPHYAEILKQYRGKDKIFELEAFDMELQTPSEVKYNYKYYCLNNQNDELIENPVLTDENISLLYDLVGGKDAYDELVTWGMRNYSEDEIKKFDEIIDNGSFEDLKKSILNLNERYIQSNSQVKDLSAENNQEGLTDDEVNILKNLVGGEKSYDTFVAWALKNLSKEEQLEYDQLVDSGDFEKVKSKMLYYFGMFQDSQSKKILNAKEIKALQDHVGGSKKYDELMEWSRENLSVEEVTKFDEIINRKDFKEIKETLSKLKNKYNNWAAQFNLIKVEAYKPWPGKLNIDPDIQVPNFDSVDKACINLEKRKSESTDDWEIASLIRENASKEFEKTGKLKQFTETELNIFREEKNSHQREVAVQYSILRLMGVKDWREYSSWDINSAEFARIKKDGYYRDTSKFRKNDPRLRYSDNYWQKPLIDIICDPKGYKNIMQYNIPLLNTEEKKNYIQVVEKGNMKERYDLFYKLREKYRQYIVMGRFTKFPIKRLSDGKYYIQCKYKTTNLKKPKNGASEVNQYNVNIGFDLHIFDPIEFTYRKINYFYNGKVSNDTREISYENSGLKHNYIGDVNKMNITKEEINTYSYKKFGSMRSSSIEKSQKINLLNGKYHERIKSLTSRGENIDLSQGTCYGESSIPDIN</sequence>
<feature type="chain" id="PRO_5039637296" evidence="1">
    <location>
        <begin position="20"/>
        <end position="753"/>
    </location>
</feature>
<evidence type="ECO:0000313" key="2">
    <source>
        <dbReference type="EMBL" id="MBO6987684.1"/>
    </source>
</evidence>
<protein>
    <submittedName>
        <fullName evidence="2">Uncharacterized protein</fullName>
    </submittedName>
</protein>
<name>A0A9D9BYY0_PROMR</name>
<feature type="signal peptide" evidence="1">
    <location>
        <begin position="1"/>
        <end position="19"/>
    </location>
</feature>
<comment type="caution">
    <text evidence="2">The sequence shown here is derived from an EMBL/GenBank/DDBJ whole genome shotgun (WGS) entry which is preliminary data.</text>
</comment>
<organism evidence="2">
    <name type="scientific">Prochlorococcus marinus XMU1424</name>
    <dbReference type="NCBI Taxonomy" id="2774497"/>
    <lineage>
        <taxon>Bacteria</taxon>
        <taxon>Bacillati</taxon>
        <taxon>Cyanobacteriota</taxon>
        <taxon>Cyanophyceae</taxon>
        <taxon>Synechococcales</taxon>
        <taxon>Prochlorococcaceae</taxon>
        <taxon>Prochlorococcus</taxon>
    </lineage>
</organism>
<reference evidence="2" key="1">
    <citation type="journal article" date="2021" name="Front. Mar. Sci.">
        <title>Genomes of Diverse Isolates of Prochlorococcus High-Light-Adapted Clade II in the Western Pacific Ocean.</title>
        <authorList>
            <person name="Yan W."/>
            <person name="Feng X."/>
            <person name="Zhang W."/>
            <person name="Nawaz M.Z."/>
            <person name="Luo T."/>
            <person name="Zhang R."/>
            <person name="Jiao N."/>
        </authorList>
    </citation>
    <scope>NUCLEOTIDE SEQUENCE</scope>
    <source>
        <strain evidence="2">XMU1424</strain>
    </source>
</reference>
<dbReference type="EMBL" id="JAEPLE010000001">
    <property type="protein sequence ID" value="MBO6987684.1"/>
    <property type="molecule type" value="Genomic_DNA"/>
</dbReference>
<evidence type="ECO:0000256" key="1">
    <source>
        <dbReference type="SAM" id="SignalP"/>
    </source>
</evidence>
<dbReference type="AlphaFoldDB" id="A0A9D9BYY0"/>
<proteinExistence type="predicted"/>
<accession>A0A9D9BYY0</accession>